<gene>
    <name evidence="2" type="ORF">FrCorBMG51_24015</name>
</gene>
<dbReference type="Proteomes" id="UP000035425">
    <property type="component" value="Unassembled WGS sequence"/>
</dbReference>
<accession>A0ABR5EYT9</accession>
<dbReference type="EMBL" id="JWIO01000079">
    <property type="protein sequence ID" value="KLL09558.1"/>
    <property type="molecule type" value="Genomic_DNA"/>
</dbReference>
<evidence type="ECO:0000256" key="1">
    <source>
        <dbReference type="SAM" id="MobiDB-lite"/>
    </source>
</evidence>
<reference evidence="2 3" key="1">
    <citation type="submission" date="2014-12" db="EMBL/GenBank/DDBJ databases">
        <title>Frankia sp. BMG5.1 draft genome.</title>
        <authorList>
            <person name="Gtari M."/>
            <person name="Ghodhbane-Gtari F."/>
            <person name="Nouioui I."/>
            <person name="Ktari A."/>
            <person name="Hezbri K."/>
            <person name="Mimouni W."/>
            <person name="Sbissi I."/>
            <person name="Ayari A."/>
            <person name="Yamanaka T."/>
            <person name="Normand P."/>
            <person name="Tisa L.S."/>
            <person name="Boudabous A."/>
        </authorList>
    </citation>
    <scope>NUCLEOTIDE SEQUENCE [LARGE SCALE GENOMIC DNA]</scope>
    <source>
        <strain evidence="2 3">BMG5.1</strain>
    </source>
</reference>
<keyword evidence="3" id="KW-1185">Reference proteome</keyword>
<proteinExistence type="predicted"/>
<sequence>MVFEIHCLDGEQGKRLGLVQARAIHDVLAWIAQNRLNGAAPDTSTESDHGVNPALEADPHLPDQQDGDRSDH</sequence>
<name>A0ABR5EYT9_9ACTN</name>
<comment type="caution">
    <text evidence="2">The sequence shown here is derived from an EMBL/GenBank/DDBJ whole genome shotgun (WGS) entry which is preliminary data.</text>
</comment>
<organism evidence="2 3">
    <name type="scientific">Protofrankia coriariae</name>
    <dbReference type="NCBI Taxonomy" id="1562887"/>
    <lineage>
        <taxon>Bacteria</taxon>
        <taxon>Bacillati</taxon>
        <taxon>Actinomycetota</taxon>
        <taxon>Actinomycetes</taxon>
        <taxon>Frankiales</taxon>
        <taxon>Frankiaceae</taxon>
        <taxon>Protofrankia</taxon>
    </lineage>
</organism>
<evidence type="ECO:0000313" key="2">
    <source>
        <dbReference type="EMBL" id="KLL09558.1"/>
    </source>
</evidence>
<protein>
    <submittedName>
        <fullName evidence="2">Uncharacterized protein</fullName>
    </submittedName>
</protein>
<feature type="region of interest" description="Disordered" evidence="1">
    <location>
        <begin position="38"/>
        <end position="72"/>
    </location>
</feature>
<evidence type="ECO:0000313" key="3">
    <source>
        <dbReference type="Proteomes" id="UP000035425"/>
    </source>
</evidence>
<feature type="compositionally biased region" description="Basic and acidic residues" evidence="1">
    <location>
        <begin position="57"/>
        <end position="72"/>
    </location>
</feature>